<evidence type="ECO:0000259" key="1">
    <source>
        <dbReference type="Pfam" id="PF03703"/>
    </source>
</evidence>
<dbReference type="InterPro" id="IPR005182">
    <property type="entry name" value="YdbS-like_PH"/>
</dbReference>
<evidence type="ECO:0000313" key="3">
    <source>
        <dbReference type="Proteomes" id="UP000824088"/>
    </source>
</evidence>
<dbReference type="AlphaFoldDB" id="A0A9D1L204"/>
<proteinExistence type="predicted"/>
<comment type="caution">
    <text evidence="2">The sequence shown here is derived from an EMBL/GenBank/DDBJ whole genome shotgun (WGS) entry which is preliminary data.</text>
</comment>
<accession>A0A9D1L204</accession>
<dbReference type="EMBL" id="DVMN01000053">
    <property type="protein sequence ID" value="HIU21170.1"/>
    <property type="molecule type" value="Genomic_DNA"/>
</dbReference>
<dbReference type="PANTHER" id="PTHR37938:SF1">
    <property type="entry name" value="BLL0215 PROTEIN"/>
    <property type="match status" value="1"/>
</dbReference>
<gene>
    <name evidence="2" type="ORF">IAD51_02880</name>
</gene>
<dbReference type="PANTHER" id="PTHR37938">
    <property type="entry name" value="BLL0215 PROTEIN"/>
    <property type="match status" value="1"/>
</dbReference>
<dbReference type="Pfam" id="PF03703">
    <property type="entry name" value="bPH_2"/>
    <property type="match status" value="1"/>
</dbReference>
<dbReference type="Proteomes" id="UP000824088">
    <property type="component" value="Unassembled WGS sequence"/>
</dbReference>
<sequence length="137" mass="15147">MGKYLEQNLSRNEKIVKQAKLSAVSIFTGGIFAYATTELAVTNKNVIGRVGFIRKKVMSSPLNKVQNVAVSKGLFGSIFGYGKVKIDTAAGSYSFKYIKKPEDFKKTVFDQMEIFEREKVKQQAAEMAAAMSGAMKQ</sequence>
<name>A0A9D1L204_9FIRM</name>
<organism evidence="2 3">
    <name type="scientific">Candidatus Limadaptatus stercorigallinarum</name>
    <dbReference type="NCBI Taxonomy" id="2840845"/>
    <lineage>
        <taxon>Bacteria</taxon>
        <taxon>Bacillati</taxon>
        <taxon>Bacillota</taxon>
        <taxon>Clostridia</taxon>
        <taxon>Eubacteriales</taxon>
        <taxon>Candidatus Limadaptatus</taxon>
    </lineage>
</organism>
<reference evidence="2" key="2">
    <citation type="journal article" date="2021" name="PeerJ">
        <title>Extensive microbial diversity within the chicken gut microbiome revealed by metagenomics and culture.</title>
        <authorList>
            <person name="Gilroy R."/>
            <person name="Ravi A."/>
            <person name="Getino M."/>
            <person name="Pursley I."/>
            <person name="Horton D.L."/>
            <person name="Alikhan N.F."/>
            <person name="Baker D."/>
            <person name="Gharbi K."/>
            <person name="Hall N."/>
            <person name="Watson M."/>
            <person name="Adriaenssens E.M."/>
            <person name="Foster-Nyarko E."/>
            <person name="Jarju S."/>
            <person name="Secka A."/>
            <person name="Antonio M."/>
            <person name="Oren A."/>
            <person name="Chaudhuri R.R."/>
            <person name="La Ragione R."/>
            <person name="Hildebrand F."/>
            <person name="Pallen M.J."/>
        </authorList>
    </citation>
    <scope>NUCLEOTIDE SEQUENCE</scope>
    <source>
        <strain evidence="2">1063</strain>
    </source>
</reference>
<feature type="domain" description="YdbS-like PH" evidence="1">
    <location>
        <begin position="34"/>
        <end position="102"/>
    </location>
</feature>
<reference evidence="2" key="1">
    <citation type="submission" date="2020-10" db="EMBL/GenBank/DDBJ databases">
        <authorList>
            <person name="Gilroy R."/>
        </authorList>
    </citation>
    <scope>NUCLEOTIDE SEQUENCE</scope>
    <source>
        <strain evidence="2">1063</strain>
    </source>
</reference>
<protein>
    <submittedName>
        <fullName evidence="2">PH domain-containing protein</fullName>
    </submittedName>
</protein>
<evidence type="ECO:0000313" key="2">
    <source>
        <dbReference type="EMBL" id="HIU21170.1"/>
    </source>
</evidence>